<evidence type="ECO:0000256" key="4">
    <source>
        <dbReference type="ARBA" id="ARBA00022729"/>
    </source>
</evidence>
<dbReference type="InterPro" id="IPR036852">
    <property type="entry name" value="Peptidase_S8/S53_dom_sf"/>
</dbReference>
<dbReference type="Gene3D" id="2.60.40.2310">
    <property type="match status" value="1"/>
</dbReference>
<dbReference type="InterPro" id="IPR010259">
    <property type="entry name" value="S8pro/Inhibitor_I9"/>
</dbReference>
<dbReference type="PROSITE" id="PS00138">
    <property type="entry name" value="SUBTILASE_SER"/>
    <property type="match status" value="1"/>
</dbReference>
<evidence type="ECO:0000256" key="8">
    <source>
        <dbReference type="PIRSR" id="PIRSR615500-1"/>
    </source>
</evidence>
<dbReference type="SUPFAM" id="SSF54897">
    <property type="entry name" value="Protease propeptides/inhibitors"/>
    <property type="match status" value="1"/>
</dbReference>
<dbReference type="InterPro" id="IPR023828">
    <property type="entry name" value="Peptidase_S8_Ser-AS"/>
</dbReference>
<evidence type="ECO:0000256" key="3">
    <source>
        <dbReference type="ARBA" id="ARBA00022670"/>
    </source>
</evidence>
<dbReference type="InterPro" id="IPR041469">
    <property type="entry name" value="Subtilisin-like_FN3"/>
</dbReference>
<feature type="active site" description="Charge relay system" evidence="8 9">
    <location>
        <position position="523"/>
    </location>
</feature>
<dbReference type="PANTHER" id="PTHR10795">
    <property type="entry name" value="PROPROTEIN CONVERTASE SUBTILISIN/KEXIN"/>
    <property type="match status" value="1"/>
</dbReference>
<proteinExistence type="inferred from homology"/>
<accession>A0ABD3E0N8</accession>
<feature type="domain" description="Peptidase S8/S53" evidence="12">
    <location>
        <begin position="152"/>
        <end position="559"/>
    </location>
</feature>
<evidence type="ECO:0000256" key="1">
    <source>
        <dbReference type="ARBA" id="ARBA00004613"/>
    </source>
</evidence>
<evidence type="ECO:0000256" key="11">
    <source>
        <dbReference type="SAM" id="SignalP"/>
    </source>
</evidence>
<evidence type="ECO:0000256" key="2">
    <source>
        <dbReference type="ARBA" id="ARBA00011073"/>
    </source>
</evidence>
<dbReference type="InterPro" id="IPR023827">
    <property type="entry name" value="Peptidase_S8_Asp-AS"/>
</dbReference>
<feature type="active site" description="Charge relay system" evidence="8 9">
    <location>
        <position position="161"/>
    </location>
</feature>
<dbReference type="Pfam" id="PF00082">
    <property type="entry name" value="Peptidase_S8"/>
    <property type="match status" value="1"/>
</dbReference>
<evidence type="ECO:0000256" key="7">
    <source>
        <dbReference type="ARBA" id="ARBA00023180"/>
    </source>
</evidence>
<evidence type="ECO:0000256" key="5">
    <source>
        <dbReference type="ARBA" id="ARBA00022801"/>
    </source>
</evidence>
<keyword evidence="4 11" id="KW-0732">Signal</keyword>
<name>A0ABD3E0N8_9LAMI</name>
<feature type="chain" id="PRO_5044822023" evidence="11">
    <location>
        <begin position="21"/>
        <end position="743"/>
    </location>
</feature>
<evidence type="ECO:0000313" key="16">
    <source>
        <dbReference type="Proteomes" id="UP001632038"/>
    </source>
</evidence>
<dbReference type="EMBL" id="JAVIJP010000009">
    <property type="protein sequence ID" value="KAL3648073.1"/>
    <property type="molecule type" value="Genomic_DNA"/>
</dbReference>
<comment type="caution">
    <text evidence="15">The sequence shown here is derived from an EMBL/GenBank/DDBJ whole genome shotgun (WGS) entry which is preliminary data.</text>
</comment>
<dbReference type="Gene3D" id="3.50.30.30">
    <property type="match status" value="1"/>
</dbReference>
<dbReference type="PROSITE" id="PS51892">
    <property type="entry name" value="SUBTILASE"/>
    <property type="match status" value="1"/>
</dbReference>
<dbReference type="InterPro" id="IPR045051">
    <property type="entry name" value="SBT"/>
</dbReference>
<dbReference type="GO" id="GO:0004252">
    <property type="term" value="F:serine-type endopeptidase activity"/>
    <property type="evidence" value="ECO:0007669"/>
    <property type="project" value="UniProtKB-UniRule"/>
</dbReference>
<evidence type="ECO:0000256" key="10">
    <source>
        <dbReference type="RuleBase" id="RU003355"/>
    </source>
</evidence>
<dbReference type="GO" id="GO:0006508">
    <property type="term" value="P:proteolysis"/>
    <property type="evidence" value="ECO:0007669"/>
    <property type="project" value="UniProtKB-KW"/>
</dbReference>
<dbReference type="InterPro" id="IPR000209">
    <property type="entry name" value="Peptidase_S8/S53_dom"/>
</dbReference>
<evidence type="ECO:0000256" key="9">
    <source>
        <dbReference type="PROSITE-ProRule" id="PRU01240"/>
    </source>
</evidence>
<dbReference type="GO" id="GO:0005576">
    <property type="term" value="C:extracellular region"/>
    <property type="evidence" value="ECO:0007669"/>
    <property type="project" value="UniProtKB-SubCell"/>
</dbReference>
<dbReference type="InterPro" id="IPR034197">
    <property type="entry name" value="Peptidases_S8_3"/>
</dbReference>
<keyword evidence="16" id="KW-1185">Reference proteome</keyword>
<feature type="signal peptide" evidence="11">
    <location>
        <begin position="1"/>
        <end position="20"/>
    </location>
</feature>
<comment type="similarity">
    <text evidence="2 9 10">Belongs to the peptidase S8 family.</text>
</comment>
<evidence type="ECO:0000259" key="13">
    <source>
        <dbReference type="Pfam" id="PF05922"/>
    </source>
</evidence>
<dbReference type="CDD" id="cd04852">
    <property type="entry name" value="Peptidases_S8_3"/>
    <property type="match status" value="1"/>
</dbReference>
<comment type="subcellular location">
    <subcellularLocation>
        <location evidence="1">Secreted</location>
    </subcellularLocation>
</comment>
<dbReference type="Gene3D" id="3.40.50.200">
    <property type="entry name" value="Peptidase S8/S53 domain"/>
    <property type="match status" value="1"/>
</dbReference>
<keyword evidence="7" id="KW-0325">Glycoprotein</keyword>
<keyword evidence="5 9" id="KW-0378">Hydrolase</keyword>
<keyword evidence="3 9" id="KW-0645">Protease</keyword>
<dbReference type="CDD" id="cd02120">
    <property type="entry name" value="PA_subtilisin_like"/>
    <property type="match status" value="1"/>
</dbReference>
<dbReference type="FunFam" id="3.30.70.80:FF:000003">
    <property type="entry name" value="Subtilisin-like protease SBT1.9"/>
    <property type="match status" value="1"/>
</dbReference>
<dbReference type="Pfam" id="PF05922">
    <property type="entry name" value="Inhibitor_I9"/>
    <property type="match status" value="1"/>
</dbReference>
<dbReference type="InterPro" id="IPR037045">
    <property type="entry name" value="S8pro/Inhibitor_I9_sf"/>
</dbReference>
<dbReference type="PROSITE" id="PS00136">
    <property type="entry name" value="SUBTILASE_ASP"/>
    <property type="match status" value="1"/>
</dbReference>
<evidence type="ECO:0000256" key="6">
    <source>
        <dbReference type="ARBA" id="ARBA00022825"/>
    </source>
</evidence>
<feature type="domain" description="Inhibitor I9" evidence="13">
    <location>
        <begin position="25"/>
        <end position="118"/>
    </location>
</feature>
<dbReference type="Pfam" id="PF17766">
    <property type="entry name" value="fn3_6"/>
    <property type="match status" value="1"/>
</dbReference>
<dbReference type="InterPro" id="IPR015500">
    <property type="entry name" value="Peptidase_S8_subtilisin-rel"/>
</dbReference>
<protein>
    <submittedName>
        <fullName evidence="15">Calcium uptake protein 1, mitochondrial</fullName>
    </submittedName>
</protein>
<reference evidence="16" key="1">
    <citation type="journal article" date="2024" name="IScience">
        <title>Strigolactones Initiate the Formation of Haustorium-like Structures in Castilleja.</title>
        <authorList>
            <person name="Buerger M."/>
            <person name="Peterson D."/>
            <person name="Chory J."/>
        </authorList>
    </citation>
    <scope>NUCLEOTIDE SEQUENCE [LARGE SCALE GENOMIC DNA]</scope>
</reference>
<organism evidence="15 16">
    <name type="scientific">Castilleja foliolosa</name>
    <dbReference type="NCBI Taxonomy" id="1961234"/>
    <lineage>
        <taxon>Eukaryota</taxon>
        <taxon>Viridiplantae</taxon>
        <taxon>Streptophyta</taxon>
        <taxon>Embryophyta</taxon>
        <taxon>Tracheophyta</taxon>
        <taxon>Spermatophyta</taxon>
        <taxon>Magnoliopsida</taxon>
        <taxon>eudicotyledons</taxon>
        <taxon>Gunneridae</taxon>
        <taxon>Pentapetalae</taxon>
        <taxon>asterids</taxon>
        <taxon>lamiids</taxon>
        <taxon>Lamiales</taxon>
        <taxon>Orobanchaceae</taxon>
        <taxon>Pedicularideae</taxon>
        <taxon>Castillejinae</taxon>
        <taxon>Castilleja</taxon>
    </lineage>
</organism>
<dbReference type="Proteomes" id="UP001632038">
    <property type="component" value="Unassembled WGS sequence"/>
</dbReference>
<evidence type="ECO:0000259" key="14">
    <source>
        <dbReference type="Pfam" id="PF17766"/>
    </source>
</evidence>
<evidence type="ECO:0000259" key="12">
    <source>
        <dbReference type="Pfam" id="PF00082"/>
    </source>
</evidence>
<gene>
    <name evidence="15" type="primary">MICU1_1</name>
    <name evidence="15" type="ORF">CASFOL_009041</name>
</gene>
<feature type="active site" description="Charge relay system" evidence="8 9">
    <location>
        <position position="217"/>
    </location>
</feature>
<sequence>MGHLLLFFLILCLSFSLVCSETVHTYIVRVRNDVKPSVFADVEGWYKATLESLVDSNPTLSNTDQNSNPTRKATASLLHVYKTVFHGFSAKLTKQQAKQLLDKQEVIAVLPDQILQMHTTRSPSFLGLYPISSDYTNDINKAGRLLSESDSGSNVIIGLLDSGISPEHPSFNDEGLGPIPTKWKGRKCLGKDEGFICNNKIIGAWSFISSARDDNGHGTHTASTAAGRAVGSASDSGYANGTAVGVAPNARIAMYKVCDESSGCSGSNILAGLDKAVEDGVDVISISLGRDIDESYSFDPISIGAFGAMEKGVSVIASAGNDGPSQGSVTNVAPWMTAVGASTIDRGFSADLLLGDGRVINGESLYNGQPLPEKSYFPLIDGGDCMDPSSLNATDKIVVCNRGGRGSLAVQEAGVTGVVVANVEGTGDDLIAKRYIIPGLSIGETTGSMVRAYINDRGTVAKATMLFHGTELGLMPAPVVASFSSRGPNSISSYVPKPDLVAPGVNILAAWPETEFKVLTGTSMSCPHVAGVAALLKGAHPDWTPAMIRSAMMTTAYTQDKDGKAILDAKDYMESTAWAMGAGHVNPVKAADPGLVYDIKADDYLNFLCASGYSDEEIEGITTRPSTNCSGRQSQPWDLNYPAISVDIKASETLVVRRTVTYVGDHPPADYSVTVTNPKSGTISMTVNPMRMEFKAKGEKQNYSVTIEAINSAPVVDMDEGKIVWSDGQHQVASPVVAVWTKA</sequence>
<dbReference type="Gene3D" id="3.30.70.80">
    <property type="entry name" value="Peptidase S8 propeptide/proteinase inhibitor I9"/>
    <property type="match status" value="1"/>
</dbReference>
<feature type="domain" description="Subtilisin-like protease fibronectin type-III" evidence="14">
    <location>
        <begin position="638"/>
        <end position="737"/>
    </location>
</feature>
<evidence type="ECO:0000313" key="15">
    <source>
        <dbReference type="EMBL" id="KAL3648073.1"/>
    </source>
</evidence>
<dbReference type="PRINTS" id="PR00723">
    <property type="entry name" value="SUBTILISIN"/>
</dbReference>
<dbReference type="SUPFAM" id="SSF52743">
    <property type="entry name" value="Subtilisin-like"/>
    <property type="match status" value="1"/>
</dbReference>
<keyword evidence="6 9" id="KW-0720">Serine protease</keyword>
<dbReference type="AlphaFoldDB" id="A0ABD3E0N8"/>